<protein>
    <submittedName>
        <fullName evidence="2">Uncharacterized protein</fullName>
    </submittedName>
</protein>
<evidence type="ECO:0000313" key="2">
    <source>
        <dbReference type="EMBL" id="GJS56822.1"/>
    </source>
</evidence>
<comment type="caution">
    <text evidence="2">The sequence shown here is derived from an EMBL/GenBank/DDBJ whole genome shotgun (WGS) entry which is preliminary data.</text>
</comment>
<name>A0ABQ4WV95_9ASTR</name>
<feature type="region of interest" description="Disordered" evidence="1">
    <location>
        <begin position="1"/>
        <end position="29"/>
    </location>
</feature>
<reference evidence="2" key="2">
    <citation type="submission" date="2022-01" db="EMBL/GenBank/DDBJ databases">
        <authorList>
            <person name="Yamashiro T."/>
            <person name="Shiraishi A."/>
            <person name="Satake H."/>
            <person name="Nakayama K."/>
        </authorList>
    </citation>
    <scope>NUCLEOTIDE SEQUENCE</scope>
</reference>
<proteinExistence type="predicted"/>
<sequence length="188" mass="20714">MAGSDNESDDASVHSEATIAQQQQNIQPQIITTVSNNNAKNQWKQEDYTKAFPSSWSSVSFNPLKTKGGLELLSFDDLYYKLKTLEVDIKGYSTFSSSQSAGPSHSAFVSTTSASKKMSQYADKSNLIFIYLHSPSNTKNGVSQFYRKNRSGGDGLEMANANDISVRVTPSVEQKAEGRVDFDKKEIC</sequence>
<reference evidence="2" key="1">
    <citation type="journal article" date="2022" name="Int. J. Mol. Sci.">
        <title>Draft Genome of Tanacetum Coccineum: Genomic Comparison of Closely Related Tanacetum-Family Plants.</title>
        <authorList>
            <person name="Yamashiro T."/>
            <person name="Shiraishi A."/>
            <person name="Nakayama K."/>
            <person name="Satake H."/>
        </authorList>
    </citation>
    <scope>NUCLEOTIDE SEQUENCE</scope>
</reference>
<feature type="compositionally biased region" description="Acidic residues" evidence="1">
    <location>
        <begin position="1"/>
        <end position="10"/>
    </location>
</feature>
<dbReference type="Proteomes" id="UP001151760">
    <property type="component" value="Unassembled WGS sequence"/>
</dbReference>
<feature type="compositionally biased region" description="Low complexity" evidence="1">
    <location>
        <begin position="19"/>
        <end position="29"/>
    </location>
</feature>
<evidence type="ECO:0000313" key="3">
    <source>
        <dbReference type="Proteomes" id="UP001151760"/>
    </source>
</evidence>
<keyword evidence="3" id="KW-1185">Reference proteome</keyword>
<organism evidence="2 3">
    <name type="scientific">Tanacetum coccineum</name>
    <dbReference type="NCBI Taxonomy" id="301880"/>
    <lineage>
        <taxon>Eukaryota</taxon>
        <taxon>Viridiplantae</taxon>
        <taxon>Streptophyta</taxon>
        <taxon>Embryophyta</taxon>
        <taxon>Tracheophyta</taxon>
        <taxon>Spermatophyta</taxon>
        <taxon>Magnoliopsida</taxon>
        <taxon>eudicotyledons</taxon>
        <taxon>Gunneridae</taxon>
        <taxon>Pentapetalae</taxon>
        <taxon>asterids</taxon>
        <taxon>campanulids</taxon>
        <taxon>Asterales</taxon>
        <taxon>Asteraceae</taxon>
        <taxon>Asteroideae</taxon>
        <taxon>Anthemideae</taxon>
        <taxon>Anthemidinae</taxon>
        <taxon>Tanacetum</taxon>
    </lineage>
</organism>
<accession>A0ABQ4WV95</accession>
<evidence type="ECO:0000256" key="1">
    <source>
        <dbReference type="SAM" id="MobiDB-lite"/>
    </source>
</evidence>
<gene>
    <name evidence="2" type="ORF">Tco_0651606</name>
</gene>
<dbReference type="EMBL" id="BQNB010008963">
    <property type="protein sequence ID" value="GJS56822.1"/>
    <property type="molecule type" value="Genomic_DNA"/>
</dbReference>